<dbReference type="Proteomes" id="UP001418222">
    <property type="component" value="Unassembled WGS sequence"/>
</dbReference>
<dbReference type="CDD" id="cd09917">
    <property type="entry name" value="F-box_SF"/>
    <property type="match status" value="1"/>
</dbReference>
<dbReference type="InterPro" id="IPR001810">
    <property type="entry name" value="F-box_dom"/>
</dbReference>
<dbReference type="SUPFAM" id="SSF81383">
    <property type="entry name" value="F-box domain"/>
    <property type="match status" value="1"/>
</dbReference>
<evidence type="ECO:0000259" key="2">
    <source>
        <dbReference type="Pfam" id="PF03478"/>
    </source>
</evidence>
<sequence length="369" mass="42381">MLGQLLGTLEVPDIIDNAYVTVEFDNGSRRMLDLRIFAKGSKNEQEIFVVGVARKEDGRLQNTIPDDILSNISDLLPLSDFINFRGVCRDWRRAPSCRSNITKLSKKDPWCILYDFDARDKDMCLFYQCNSRRSCRVKLPGLRGAKCFASKHGWLFICRNNDYLLFNPLTLEEIFLPKYPAKFLGSSALQVGTFSASPASFTQQCIVVLLSLRGSSTVHIAFCRLTTNKWEVTAIEVGAGVVACDSVFLPNPKALFFKTVNALSRYDRPKCIRIYYDNHYLFFNCLKKRCDIYNVSLLRRVEDDKYLQSFNWYSKLKEVHSDDWACKFGKEFTFSFCLFNDCKRDEHLVFGSCSGTIPNIPVIKAAWLY</sequence>
<dbReference type="PANTHER" id="PTHR45463:SF8">
    <property type="entry name" value="OS09G0392200 PROTEIN"/>
    <property type="match status" value="1"/>
</dbReference>
<evidence type="ECO:0000313" key="3">
    <source>
        <dbReference type="EMBL" id="KAK8947279.1"/>
    </source>
</evidence>
<organism evidence="3 4">
    <name type="scientific">Platanthera zijinensis</name>
    <dbReference type="NCBI Taxonomy" id="2320716"/>
    <lineage>
        <taxon>Eukaryota</taxon>
        <taxon>Viridiplantae</taxon>
        <taxon>Streptophyta</taxon>
        <taxon>Embryophyta</taxon>
        <taxon>Tracheophyta</taxon>
        <taxon>Spermatophyta</taxon>
        <taxon>Magnoliopsida</taxon>
        <taxon>Liliopsida</taxon>
        <taxon>Asparagales</taxon>
        <taxon>Orchidaceae</taxon>
        <taxon>Orchidoideae</taxon>
        <taxon>Orchideae</taxon>
        <taxon>Orchidinae</taxon>
        <taxon>Platanthera</taxon>
    </lineage>
</organism>
<gene>
    <name evidence="3" type="ORF">KSP39_PZI007060</name>
</gene>
<dbReference type="InterPro" id="IPR005174">
    <property type="entry name" value="KIB1-4_b-propeller"/>
</dbReference>
<reference evidence="3 4" key="1">
    <citation type="journal article" date="2022" name="Nat. Plants">
        <title>Genomes of leafy and leafless Platanthera orchids illuminate the evolution of mycoheterotrophy.</title>
        <authorList>
            <person name="Li M.H."/>
            <person name="Liu K.W."/>
            <person name="Li Z."/>
            <person name="Lu H.C."/>
            <person name="Ye Q.L."/>
            <person name="Zhang D."/>
            <person name="Wang J.Y."/>
            <person name="Li Y.F."/>
            <person name="Zhong Z.M."/>
            <person name="Liu X."/>
            <person name="Yu X."/>
            <person name="Liu D.K."/>
            <person name="Tu X.D."/>
            <person name="Liu B."/>
            <person name="Hao Y."/>
            <person name="Liao X.Y."/>
            <person name="Jiang Y.T."/>
            <person name="Sun W.H."/>
            <person name="Chen J."/>
            <person name="Chen Y.Q."/>
            <person name="Ai Y."/>
            <person name="Zhai J.W."/>
            <person name="Wu S.S."/>
            <person name="Zhou Z."/>
            <person name="Hsiao Y.Y."/>
            <person name="Wu W.L."/>
            <person name="Chen Y.Y."/>
            <person name="Lin Y.F."/>
            <person name="Hsu J.L."/>
            <person name="Li C.Y."/>
            <person name="Wang Z.W."/>
            <person name="Zhao X."/>
            <person name="Zhong W.Y."/>
            <person name="Ma X.K."/>
            <person name="Ma L."/>
            <person name="Huang J."/>
            <person name="Chen G.Z."/>
            <person name="Huang M.Z."/>
            <person name="Huang L."/>
            <person name="Peng D.H."/>
            <person name="Luo Y.B."/>
            <person name="Zou S.Q."/>
            <person name="Chen S.P."/>
            <person name="Lan S."/>
            <person name="Tsai W.C."/>
            <person name="Van de Peer Y."/>
            <person name="Liu Z.J."/>
        </authorList>
    </citation>
    <scope>NUCLEOTIDE SEQUENCE [LARGE SCALE GENOMIC DNA]</scope>
    <source>
        <strain evidence="3">Lor287</strain>
    </source>
</reference>
<dbReference type="Gene3D" id="1.20.1280.50">
    <property type="match status" value="1"/>
</dbReference>
<dbReference type="PANTHER" id="PTHR45463">
    <property type="entry name" value="OS09G0392200 PROTEIN"/>
    <property type="match status" value="1"/>
</dbReference>
<proteinExistence type="predicted"/>
<evidence type="ECO:0008006" key="5">
    <source>
        <dbReference type="Google" id="ProtNLM"/>
    </source>
</evidence>
<evidence type="ECO:0000313" key="4">
    <source>
        <dbReference type="Proteomes" id="UP001418222"/>
    </source>
</evidence>
<protein>
    <recommendedName>
        <fullName evidence="5">F-box domain-containing protein</fullName>
    </recommendedName>
</protein>
<dbReference type="Pfam" id="PF03478">
    <property type="entry name" value="Beta-prop_KIB1-4"/>
    <property type="match status" value="1"/>
</dbReference>
<comment type="caution">
    <text evidence="3">The sequence shown here is derived from an EMBL/GenBank/DDBJ whole genome shotgun (WGS) entry which is preliminary data.</text>
</comment>
<feature type="domain" description="KIB1-4 beta-propeller" evidence="2">
    <location>
        <begin position="126"/>
        <end position="237"/>
    </location>
</feature>
<name>A0AAP0BQB9_9ASPA</name>
<accession>A0AAP0BQB9</accession>
<feature type="domain" description="F-box" evidence="1">
    <location>
        <begin position="64"/>
        <end position="94"/>
    </location>
</feature>
<keyword evidence="4" id="KW-1185">Reference proteome</keyword>
<dbReference type="EMBL" id="JBBWWQ010000005">
    <property type="protein sequence ID" value="KAK8947279.1"/>
    <property type="molecule type" value="Genomic_DNA"/>
</dbReference>
<evidence type="ECO:0000259" key="1">
    <source>
        <dbReference type="Pfam" id="PF00646"/>
    </source>
</evidence>
<dbReference type="AlphaFoldDB" id="A0AAP0BQB9"/>
<dbReference type="Pfam" id="PF00646">
    <property type="entry name" value="F-box"/>
    <property type="match status" value="1"/>
</dbReference>
<dbReference type="InterPro" id="IPR036047">
    <property type="entry name" value="F-box-like_dom_sf"/>
</dbReference>